<protein>
    <submittedName>
        <fullName evidence="6">Bile acid:sodium symporter family protein</fullName>
    </submittedName>
</protein>
<dbReference type="InterPro" id="IPR002657">
    <property type="entry name" value="BilAc:Na_symport/Acr3"/>
</dbReference>
<evidence type="ECO:0000256" key="4">
    <source>
        <dbReference type="ARBA" id="ARBA00023136"/>
    </source>
</evidence>
<sequence>MADSKNKIYILFYLLAALFLIAYIISVEMDANNYGGWLLMLFFTSIAIAFRGNKVLRGLSYTVVILAVVSLAMYYPKNFVSIGNFKLSGLIVPLLQIIMFGMGTELSLKDFATVLRMPKKILIGVGCHYTIMPLIAFAITSLFHFPSEIAAGIILVGCCPSGLASNVMSYLARANLALSVSITTISTLLAPFLTPFLMGVFAGDFVEVHFWEMVWDITKIVIIPVVGGLVFNHLLHGKIKWLDKAMPIVSMAGIALILTVMTAAGRDSLLKVGALLIVATFIHNVAGYFFGYWSGRLFRFQERDCRAIALEVGMQNAGLASGLALTMGKMATVGVASAVFGPMMNITGSSLSSWWYNRLPEEDLTEEEKEKRTSLEVL</sequence>
<dbReference type="GO" id="GO:0016020">
    <property type="term" value="C:membrane"/>
    <property type="evidence" value="ECO:0007669"/>
    <property type="project" value="UniProtKB-SubCell"/>
</dbReference>
<feature type="transmembrane region" description="Helical" evidence="5">
    <location>
        <begin position="176"/>
        <end position="197"/>
    </location>
</feature>
<dbReference type="Gene3D" id="1.20.1530.20">
    <property type="match status" value="1"/>
</dbReference>
<evidence type="ECO:0000256" key="2">
    <source>
        <dbReference type="ARBA" id="ARBA00022692"/>
    </source>
</evidence>
<dbReference type="AlphaFoldDB" id="A0A3M9NJ92"/>
<keyword evidence="4 5" id="KW-0472">Membrane</keyword>
<feature type="transmembrane region" description="Helical" evidence="5">
    <location>
        <begin position="7"/>
        <end position="25"/>
    </location>
</feature>
<evidence type="ECO:0000256" key="1">
    <source>
        <dbReference type="ARBA" id="ARBA00004141"/>
    </source>
</evidence>
<proteinExistence type="predicted"/>
<dbReference type="OrthoDB" id="9806785at2"/>
<dbReference type="RefSeq" id="WP_123119812.1">
    <property type="nucleotide sequence ID" value="NZ_RJJR01000004.1"/>
</dbReference>
<evidence type="ECO:0000313" key="6">
    <source>
        <dbReference type="EMBL" id="RNI37824.1"/>
    </source>
</evidence>
<name>A0A3M9NJ92_9BACT</name>
<feature type="transmembrane region" description="Helical" evidence="5">
    <location>
        <begin position="58"/>
        <end position="75"/>
    </location>
</feature>
<evidence type="ECO:0000313" key="7">
    <source>
        <dbReference type="Proteomes" id="UP000267223"/>
    </source>
</evidence>
<keyword evidence="2 5" id="KW-0812">Transmembrane</keyword>
<dbReference type="InterPro" id="IPR004710">
    <property type="entry name" value="Bilac:Na_transpt"/>
</dbReference>
<evidence type="ECO:0000256" key="3">
    <source>
        <dbReference type="ARBA" id="ARBA00022989"/>
    </source>
</evidence>
<organism evidence="6 7">
    <name type="scientific">Hanamia caeni</name>
    <dbReference type="NCBI Taxonomy" id="2294116"/>
    <lineage>
        <taxon>Bacteria</taxon>
        <taxon>Pseudomonadati</taxon>
        <taxon>Bacteroidota</taxon>
        <taxon>Chitinophagia</taxon>
        <taxon>Chitinophagales</taxon>
        <taxon>Chitinophagaceae</taxon>
        <taxon>Hanamia</taxon>
    </lineage>
</organism>
<feature type="transmembrane region" description="Helical" evidence="5">
    <location>
        <begin position="120"/>
        <end position="143"/>
    </location>
</feature>
<feature type="transmembrane region" description="Helical" evidence="5">
    <location>
        <begin position="217"/>
        <end position="235"/>
    </location>
</feature>
<dbReference type="Pfam" id="PF01758">
    <property type="entry name" value="SBF"/>
    <property type="match status" value="1"/>
</dbReference>
<keyword evidence="3 5" id="KW-1133">Transmembrane helix</keyword>
<gene>
    <name evidence="6" type="ORF">EFY79_06125</name>
</gene>
<keyword evidence="7" id="KW-1185">Reference proteome</keyword>
<evidence type="ECO:0000256" key="5">
    <source>
        <dbReference type="SAM" id="Phobius"/>
    </source>
</evidence>
<feature type="transmembrane region" description="Helical" evidence="5">
    <location>
        <begin position="87"/>
        <end position="108"/>
    </location>
</feature>
<dbReference type="Proteomes" id="UP000267223">
    <property type="component" value="Unassembled WGS sequence"/>
</dbReference>
<feature type="transmembrane region" description="Helical" evidence="5">
    <location>
        <begin position="31"/>
        <end position="51"/>
    </location>
</feature>
<dbReference type="InterPro" id="IPR038770">
    <property type="entry name" value="Na+/solute_symporter_sf"/>
</dbReference>
<accession>A0A3M9NJ92</accession>
<dbReference type="PANTHER" id="PTHR10361">
    <property type="entry name" value="SODIUM-BILE ACID COTRANSPORTER"/>
    <property type="match status" value="1"/>
</dbReference>
<reference evidence="6 7" key="1">
    <citation type="submission" date="2018-11" db="EMBL/GenBank/DDBJ databases">
        <title>Draft genome sequence of Ferruginibacter sp. BO-59.</title>
        <authorList>
            <person name="Im W.T."/>
        </authorList>
    </citation>
    <scope>NUCLEOTIDE SEQUENCE [LARGE SCALE GENOMIC DNA]</scope>
    <source>
        <strain evidence="6 7">BO-59</strain>
    </source>
</reference>
<comment type="subcellular location">
    <subcellularLocation>
        <location evidence="1">Membrane</location>
        <topology evidence="1">Multi-pass membrane protein</topology>
    </subcellularLocation>
</comment>
<comment type="caution">
    <text evidence="6">The sequence shown here is derived from an EMBL/GenBank/DDBJ whole genome shotgun (WGS) entry which is preliminary data.</text>
</comment>
<dbReference type="PANTHER" id="PTHR10361:SF28">
    <property type="entry name" value="P3 PROTEIN-RELATED"/>
    <property type="match status" value="1"/>
</dbReference>
<feature type="transmembrane region" description="Helical" evidence="5">
    <location>
        <begin position="272"/>
        <end position="293"/>
    </location>
</feature>
<feature type="transmembrane region" description="Helical" evidence="5">
    <location>
        <begin position="247"/>
        <end position="266"/>
    </location>
</feature>
<feature type="transmembrane region" description="Helical" evidence="5">
    <location>
        <begin position="149"/>
        <end position="169"/>
    </location>
</feature>
<dbReference type="EMBL" id="RJJR01000004">
    <property type="protein sequence ID" value="RNI37824.1"/>
    <property type="molecule type" value="Genomic_DNA"/>
</dbReference>